<dbReference type="EMBL" id="LR877157">
    <property type="protein sequence ID" value="CAD2219342.1"/>
    <property type="molecule type" value="Genomic_DNA"/>
</dbReference>
<organism evidence="1 2">
    <name type="scientific">Angomonas deanei</name>
    <dbReference type="NCBI Taxonomy" id="59799"/>
    <lineage>
        <taxon>Eukaryota</taxon>
        <taxon>Discoba</taxon>
        <taxon>Euglenozoa</taxon>
        <taxon>Kinetoplastea</taxon>
        <taxon>Metakinetoplastina</taxon>
        <taxon>Trypanosomatida</taxon>
        <taxon>Trypanosomatidae</taxon>
        <taxon>Strigomonadinae</taxon>
        <taxon>Angomonas</taxon>
    </lineage>
</organism>
<gene>
    <name evidence="1" type="ORF">ADEAN_000684700</name>
</gene>
<keyword evidence="2" id="KW-1185">Reference proteome</keyword>
<reference evidence="1 2" key="1">
    <citation type="submission" date="2020-08" db="EMBL/GenBank/DDBJ databases">
        <authorList>
            <person name="Newling K."/>
            <person name="Davey J."/>
            <person name="Forrester S."/>
        </authorList>
    </citation>
    <scope>NUCLEOTIDE SEQUENCE [LARGE SCALE GENOMIC DNA]</scope>
    <source>
        <strain evidence="2">Crithidia deanei Carvalho (ATCC PRA-265)</strain>
    </source>
</reference>
<dbReference type="Proteomes" id="UP000515908">
    <property type="component" value="Chromosome 13"/>
</dbReference>
<proteinExistence type="predicted"/>
<sequence>MVWSVFLQSGADDAVCHNLLVCVVSLYTLLVEGNRAGAEDILLLYQADGSDSGDTTLLHFRHTLLTADTPGTEGDTRQDRLQRYQERLEALLRPSDWWNLTYRGEKVFLPHHGGITTTEQLHAAMDKGDWARALTYMSRVLPAEGSPMRLVRKSLSALESSAATAGASPWEGALHVWDCILSRDLLNSNQRNGLTCRDVGRLLSLLAKGKRWQEALHVFQSCLYRSGGTSLVDGAVAAAALRAQCYAPPTSQHVLRVWAAWRTEAGDDAAVTPEMMEALLRAGVYGPKATSAAVCTAVTAAAAQQVRQTDHPTLPLSFERNERWLVRLLETRWFTHSWKDALLVAQAARTPAVIEAVARLSPSHHGVYDVLTRAGKGAALTPRQGQSLARHWGARAKGHHRKTEDVKQVTKLLDQLLGGE</sequence>
<dbReference type="AlphaFoldDB" id="A0A7G2CM52"/>
<accession>A0A7G2CM52</accession>
<evidence type="ECO:0000313" key="1">
    <source>
        <dbReference type="EMBL" id="CAD2219342.1"/>
    </source>
</evidence>
<name>A0A7G2CM52_9TRYP</name>
<dbReference type="OrthoDB" id="273874at2759"/>
<evidence type="ECO:0000313" key="2">
    <source>
        <dbReference type="Proteomes" id="UP000515908"/>
    </source>
</evidence>
<protein>
    <submittedName>
        <fullName evidence="1">Uncharacterized protein</fullName>
    </submittedName>
</protein>
<dbReference type="VEuPathDB" id="TriTrypDB:ADEAN_000684700"/>